<sequence length="495" mass="58034">MGYEVVIIGENIDTSHYNPDNLILRPNKCLVSFDTKNQATTEIDKINKTGKNRAFLYSEIQKNEPLLKDDILEEINYEEMINHQFTGNEEFIVLNDGILSLWDINNTEVYGNTQKKGILGKIEVSNTGAFLVNFEGKKVEIYIKDFSVLFYRMWSESSVEKCEFSKDDMFLIAYSEKKIHIFNLLRPNEENIIDDFINTFDRENVYLIDHCLYFLDSKKVYNLRDKIFVEYPKDLIKVSASGTQSFYFYSGKSQMIKYKSEKSTSKKTQANIKDVNFGFTTKLAYAYITKKIKDKILYNLEIYINDMIFFINLDSKPVDFKISSKMIIILDSKNNITIYKRRTGTYTKTKEIKKEGEVLISLSKNIVCLWDEVSENLEFYDDMNLRSVYLHSNCTNLEWSESGIYLAAFSKVSGVLQIFTNNGKLIFKKVYNVFSDFKWRKYLLIGEDEKELIKEYDVEEYKKRLEVKSKGEYDLESMISQWKSFLVSKKALISQ</sequence>
<dbReference type="AlphaFoldDB" id="A0AAX4JC71"/>
<accession>A0AAX4JC71</accession>
<evidence type="ECO:0000313" key="2">
    <source>
        <dbReference type="Proteomes" id="UP001334084"/>
    </source>
</evidence>
<proteinExistence type="predicted"/>
<dbReference type="InterPro" id="IPR036322">
    <property type="entry name" value="WD40_repeat_dom_sf"/>
</dbReference>
<dbReference type="SUPFAM" id="SSF50978">
    <property type="entry name" value="WD40 repeat-like"/>
    <property type="match status" value="1"/>
</dbReference>
<evidence type="ECO:0000313" key="1">
    <source>
        <dbReference type="EMBL" id="WUR03561.1"/>
    </source>
</evidence>
<dbReference type="GO" id="GO:0003743">
    <property type="term" value="F:translation initiation factor activity"/>
    <property type="evidence" value="ECO:0007669"/>
    <property type="project" value="UniProtKB-KW"/>
</dbReference>
<keyword evidence="2" id="KW-1185">Reference proteome</keyword>
<name>A0AAX4JC71_9MICR</name>
<keyword evidence="1" id="KW-0396">Initiation factor</keyword>
<protein>
    <submittedName>
        <fullName evidence="1">Eukaryotic translation initiation factor 3 subunit B</fullName>
    </submittedName>
</protein>
<keyword evidence="1" id="KW-0648">Protein biosynthesis</keyword>
<reference evidence="1" key="1">
    <citation type="journal article" date="2024" name="BMC Genomics">
        <title>Functional annotation of a divergent genome using sequence and structure-based similarity.</title>
        <authorList>
            <person name="Svedberg D."/>
            <person name="Winiger R.R."/>
            <person name="Berg A."/>
            <person name="Sharma H."/>
            <person name="Tellgren-Roth C."/>
            <person name="Debrunner-Vossbrinck B.A."/>
            <person name="Vossbrinck C.R."/>
            <person name="Barandun J."/>
        </authorList>
    </citation>
    <scope>NUCLEOTIDE SEQUENCE</scope>
    <source>
        <strain evidence="1">Illinois isolate</strain>
    </source>
</reference>
<dbReference type="KEGG" id="vnx:VNE69_05150"/>
<gene>
    <name evidence="1" type="ORF">VNE69_05150</name>
</gene>
<organism evidence="1 2">
    <name type="scientific">Vairimorpha necatrix</name>
    <dbReference type="NCBI Taxonomy" id="6039"/>
    <lineage>
        <taxon>Eukaryota</taxon>
        <taxon>Fungi</taxon>
        <taxon>Fungi incertae sedis</taxon>
        <taxon>Microsporidia</taxon>
        <taxon>Nosematidae</taxon>
        <taxon>Vairimorpha</taxon>
    </lineage>
</organism>
<dbReference type="Proteomes" id="UP001334084">
    <property type="component" value="Chromosome 5"/>
</dbReference>
<dbReference type="RefSeq" id="XP_065329706.1">
    <property type="nucleotide sequence ID" value="XM_065473634.1"/>
</dbReference>
<dbReference type="GeneID" id="90541374"/>
<dbReference type="EMBL" id="CP142730">
    <property type="protein sequence ID" value="WUR03561.1"/>
    <property type="molecule type" value="Genomic_DNA"/>
</dbReference>